<dbReference type="PATRIC" id="fig|1300349.4.peg.452"/>
<dbReference type="InterPro" id="IPR036890">
    <property type="entry name" value="HATPase_C_sf"/>
</dbReference>
<protein>
    <submittedName>
        <fullName evidence="1">Putative DNA mismatch repair protein</fullName>
    </submittedName>
</protein>
<dbReference type="Proteomes" id="UP000092484">
    <property type="component" value="Unassembled WGS sequence"/>
</dbReference>
<dbReference type="EMBL" id="LZYB01000001">
    <property type="protein sequence ID" value="OBV12325.1"/>
    <property type="molecule type" value="Genomic_DNA"/>
</dbReference>
<evidence type="ECO:0000313" key="1">
    <source>
        <dbReference type="EMBL" id="OBV12325.1"/>
    </source>
</evidence>
<sequence length="668" mass="75717">MSEQTYELEVKPDFIARQSKSSIETGLAELIWNALDADAQSVSVKIDWGGLGIPDRIRIIDDGTGIAHSEAPTLFRSLGGSWKGVKKLTSKRRRELHGKEGRGRFRALSLGTQIQWDTVYEDNGKRYKFNIWLDEQAPNIVAISEPVETDRATGTVVHVRNPKKNVEKIRSVEAIEYFSQVFAVYLMSYRDASIEIDGSDLDPLIAISDQTNHELPHIVDDGESFPCSLTIIEWNTKTRRLLFLANEKGFPVLQLDGKVHAENGDFSAYIQSDYFPKVVDAADVVSVGDRPEVRKAVSDARQAIKSHFRAKGKEAGKSLVETWKAEKVYPYEGEPKDSIDRAERQMFETVAVAVSTSVPEFEETPVQAKALHLQLLKHAIERSPDDLQRILSEVLKLPKKKQAELANLLNHSELSDIISAAAVVGERIKFLTALRSILFDQELKKLVKERSQLHKILEANTWVFGERYNLWASDKELTNVLKACLSLLGDNCVVDDRVKILDKNRGIVDLVLGRTNKVGAADEYDNLVVEIKAPKVKLNSDHVVQIEKYADAVAHDERFHRVPGIRWHFWLIADEYDRYVEGRISGGPNQRSRLIRNDDRVRIGIKTWGEVLDDNFARLSFVQERLKYDATEQEALSELKDRYEDVFADLEVPDGWNDEEEDEGQGRT</sequence>
<name>A0A1A7BME4_9SPHN</name>
<proteinExistence type="predicted"/>
<organism evidence="1 2">
    <name type="scientific">Erythrobacter dokdonensis DSW-74</name>
    <dbReference type="NCBI Taxonomy" id="1300349"/>
    <lineage>
        <taxon>Bacteria</taxon>
        <taxon>Pseudomonadati</taxon>
        <taxon>Pseudomonadota</taxon>
        <taxon>Alphaproteobacteria</taxon>
        <taxon>Sphingomonadales</taxon>
        <taxon>Erythrobacteraceae</taxon>
        <taxon>Erythrobacter/Porphyrobacter group</taxon>
        <taxon>Erythrobacter</taxon>
    </lineage>
</organism>
<dbReference type="RefSeq" id="WP_068862174.1">
    <property type="nucleotide sequence ID" value="NZ_LZYB01000001.1"/>
</dbReference>
<comment type="caution">
    <text evidence="1">The sequence shown here is derived from an EMBL/GenBank/DDBJ whole genome shotgun (WGS) entry which is preliminary data.</text>
</comment>
<dbReference type="SUPFAM" id="SSF55874">
    <property type="entry name" value="ATPase domain of HSP90 chaperone/DNA topoisomerase II/histidine kinase"/>
    <property type="match status" value="1"/>
</dbReference>
<dbReference type="STRING" id="1300349.I603_0456"/>
<gene>
    <name evidence="1" type="ORF">I603_0456</name>
</gene>
<dbReference type="Pfam" id="PF13589">
    <property type="entry name" value="HATPase_c_3"/>
    <property type="match status" value="1"/>
</dbReference>
<reference evidence="1 2" key="1">
    <citation type="submission" date="2016-06" db="EMBL/GenBank/DDBJ databases">
        <title>Genome sequence of Porphyrobacter dokdonensis DSW-74.</title>
        <authorList>
            <person name="Kim J.F."/>
            <person name="Song J.Y."/>
        </authorList>
    </citation>
    <scope>NUCLEOTIDE SEQUENCE [LARGE SCALE GENOMIC DNA]</scope>
    <source>
        <strain evidence="1 2">DSW-74</strain>
    </source>
</reference>
<keyword evidence="2" id="KW-1185">Reference proteome</keyword>
<accession>A0A1A7BME4</accession>
<dbReference type="AlphaFoldDB" id="A0A1A7BME4"/>
<evidence type="ECO:0000313" key="2">
    <source>
        <dbReference type="Proteomes" id="UP000092484"/>
    </source>
</evidence>
<dbReference type="Gene3D" id="3.30.565.10">
    <property type="entry name" value="Histidine kinase-like ATPase, C-terminal domain"/>
    <property type="match status" value="1"/>
</dbReference>